<comment type="similarity">
    <text evidence="1">Belongs to the bacterial sugar transferase family.</text>
</comment>
<keyword evidence="5" id="KW-1185">Reference proteome</keyword>
<dbReference type="InterPro" id="IPR003362">
    <property type="entry name" value="Bact_transf"/>
</dbReference>
<dbReference type="PANTHER" id="PTHR30576:SF8">
    <property type="entry name" value="UNDECAPRENYL-PHOSPHATE GALACTOSE PHOSPHOTRANSFERASE"/>
    <property type="match status" value="1"/>
</dbReference>
<dbReference type="Proteomes" id="UP000656244">
    <property type="component" value="Unassembled WGS sequence"/>
</dbReference>
<dbReference type="RefSeq" id="WP_186562388.1">
    <property type="nucleotide sequence ID" value="NZ_JACNMF010000003.1"/>
</dbReference>
<keyword evidence="2" id="KW-0472">Membrane</keyword>
<name>A0A923KLM9_9FLAO</name>
<keyword evidence="2" id="KW-0812">Transmembrane</keyword>
<dbReference type="GO" id="GO:0016780">
    <property type="term" value="F:phosphotransferase activity, for other substituted phosphate groups"/>
    <property type="evidence" value="ECO:0007669"/>
    <property type="project" value="TreeGrafter"/>
</dbReference>
<gene>
    <name evidence="4" type="ORF">H7U19_11290</name>
</gene>
<reference evidence="4" key="1">
    <citation type="submission" date="2020-08" db="EMBL/GenBank/DDBJ databases">
        <title>Hyunsoonleella sp. strain SJ7 genome sequencing and assembly.</title>
        <authorList>
            <person name="Kim I."/>
        </authorList>
    </citation>
    <scope>NUCLEOTIDE SEQUENCE</scope>
    <source>
        <strain evidence="4">SJ7</strain>
    </source>
</reference>
<sequence length="206" mass="23475">MYKSAIKRILDILLSAFGIIIFSPVLIAVILILIVVNNGSPFFFQERPGKDGNPFRIVKFKTMRDIKSTKSDDLHNMARVTKVGGFLRKYSIDEIPQLFNVLKGDMSIIGPRPLLTQYVPLYNERQRKRLDVKPGVTGWAQVNGRNAISWDQKFELDVYYVENLSFSLDAKILVKTVQKVVQREGINSGSEGEKEVLMPEWKGNKN</sequence>
<organism evidence="4 5">
    <name type="scientific">Hyunsoonleella aquatilis</name>
    <dbReference type="NCBI Taxonomy" id="2762758"/>
    <lineage>
        <taxon>Bacteria</taxon>
        <taxon>Pseudomonadati</taxon>
        <taxon>Bacteroidota</taxon>
        <taxon>Flavobacteriia</taxon>
        <taxon>Flavobacteriales</taxon>
        <taxon>Flavobacteriaceae</taxon>
    </lineage>
</organism>
<comment type="caution">
    <text evidence="4">The sequence shown here is derived from an EMBL/GenBank/DDBJ whole genome shotgun (WGS) entry which is preliminary data.</text>
</comment>
<keyword evidence="2" id="KW-1133">Transmembrane helix</keyword>
<evidence type="ECO:0000313" key="5">
    <source>
        <dbReference type="Proteomes" id="UP000656244"/>
    </source>
</evidence>
<proteinExistence type="inferred from homology"/>
<feature type="transmembrane region" description="Helical" evidence="2">
    <location>
        <begin position="12"/>
        <end position="36"/>
    </location>
</feature>
<evidence type="ECO:0000313" key="4">
    <source>
        <dbReference type="EMBL" id="MBC3758993.1"/>
    </source>
</evidence>
<evidence type="ECO:0000256" key="1">
    <source>
        <dbReference type="ARBA" id="ARBA00006464"/>
    </source>
</evidence>
<dbReference type="Pfam" id="PF02397">
    <property type="entry name" value="Bac_transf"/>
    <property type="match status" value="1"/>
</dbReference>
<dbReference type="EMBL" id="JACNMF010000003">
    <property type="protein sequence ID" value="MBC3758993.1"/>
    <property type="molecule type" value="Genomic_DNA"/>
</dbReference>
<keyword evidence="4" id="KW-0808">Transferase</keyword>
<evidence type="ECO:0000259" key="3">
    <source>
        <dbReference type="Pfam" id="PF02397"/>
    </source>
</evidence>
<evidence type="ECO:0000256" key="2">
    <source>
        <dbReference type="SAM" id="Phobius"/>
    </source>
</evidence>
<feature type="domain" description="Bacterial sugar transferase" evidence="3">
    <location>
        <begin position="7"/>
        <end position="181"/>
    </location>
</feature>
<dbReference type="AlphaFoldDB" id="A0A923KLM9"/>
<accession>A0A923KLM9</accession>
<protein>
    <submittedName>
        <fullName evidence="4">Sugar transferase</fullName>
    </submittedName>
</protein>
<dbReference type="PANTHER" id="PTHR30576">
    <property type="entry name" value="COLANIC BIOSYNTHESIS UDP-GLUCOSE LIPID CARRIER TRANSFERASE"/>
    <property type="match status" value="1"/>
</dbReference>